<dbReference type="EMBL" id="CP088156">
    <property type="protein sequence ID" value="UFZ04348.1"/>
    <property type="molecule type" value="Genomic_DNA"/>
</dbReference>
<dbReference type="Proteomes" id="UP001431010">
    <property type="component" value="Chromosome"/>
</dbReference>
<protein>
    <submittedName>
        <fullName evidence="2">Addiction module antidote protein</fullName>
    </submittedName>
</protein>
<feature type="compositionally biased region" description="Basic residues" evidence="1">
    <location>
        <begin position="95"/>
        <end position="109"/>
    </location>
</feature>
<gene>
    <name evidence="2" type="ORF">LQG66_35065</name>
</gene>
<dbReference type="SUPFAM" id="SSF47413">
    <property type="entry name" value="lambda repressor-like DNA-binding domains"/>
    <property type="match status" value="1"/>
</dbReference>
<dbReference type="NCBIfam" id="TIGR02684">
    <property type="entry name" value="dnstrm_HI1420"/>
    <property type="match status" value="1"/>
</dbReference>
<dbReference type="InterPro" id="IPR010982">
    <property type="entry name" value="Lambda_DNA-bd_dom_sf"/>
</dbReference>
<accession>A0ABY3RAS8</accession>
<sequence length="109" mass="11625">MATTRFDAAEYLAEPEAQAEFLAAALEDGTADEIRAAINTIARARGMTEVAKATGIRREQLYRALGEDGNPEFATILKVIRALGVKLTSAPPKAAPKRKSAKKAGRRAA</sequence>
<reference evidence="2" key="1">
    <citation type="journal article" date="2024" name="Antonie Van Leeuwenhoek">
        <title>Bradyrhizobium ontarionense sp. nov., a novel bacterial symbiont isolated from Aeschynomene indica (Indian jointvetch), harbours photosynthesis, nitrogen fixation and nitrous oxide (N2O) reductase genes.</title>
        <authorList>
            <person name="Bromfield E.S.P."/>
            <person name="Cloutier S."/>
        </authorList>
    </citation>
    <scope>NUCLEOTIDE SEQUENCE</scope>
    <source>
        <strain evidence="2">A19</strain>
    </source>
</reference>
<dbReference type="InterPro" id="IPR014057">
    <property type="entry name" value="HI1420"/>
</dbReference>
<dbReference type="PANTHER" id="PTHR40275">
    <property type="entry name" value="SSL7038 PROTEIN"/>
    <property type="match status" value="1"/>
</dbReference>
<dbReference type="PANTHER" id="PTHR40275:SF1">
    <property type="entry name" value="SSL7038 PROTEIN"/>
    <property type="match status" value="1"/>
</dbReference>
<dbReference type="Pfam" id="PF21716">
    <property type="entry name" value="dnstrm_HI1420"/>
    <property type="match status" value="1"/>
</dbReference>
<dbReference type="Gene3D" id="1.10.260.40">
    <property type="entry name" value="lambda repressor-like DNA-binding domains"/>
    <property type="match status" value="1"/>
</dbReference>
<dbReference type="RefSeq" id="WP_231320518.1">
    <property type="nucleotide sequence ID" value="NZ_CP088156.1"/>
</dbReference>
<feature type="region of interest" description="Disordered" evidence="1">
    <location>
        <begin position="89"/>
        <end position="109"/>
    </location>
</feature>
<evidence type="ECO:0000313" key="2">
    <source>
        <dbReference type="EMBL" id="UFZ04348.1"/>
    </source>
</evidence>
<evidence type="ECO:0000313" key="3">
    <source>
        <dbReference type="Proteomes" id="UP001431010"/>
    </source>
</evidence>
<proteinExistence type="predicted"/>
<evidence type="ECO:0000256" key="1">
    <source>
        <dbReference type="SAM" id="MobiDB-lite"/>
    </source>
</evidence>
<keyword evidence="3" id="KW-1185">Reference proteome</keyword>
<organism evidence="2 3">
    <name type="scientific">Bradyrhizobium ontarionense</name>
    <dbReference type="NCBI Taxonomy" id="2898149"/>
    <lineage>
        <taxon>Bacteria</taxon>
        <taxon>Pseudomonadati</taxon>
        <taxon>Pseudomonadota</taxon>
        <taxon>Alphaproteobacteria</taxon>
        <taxon>Hyphomicrobiales</taxon>
        <taxon>Nitrobacteraceae</taxon>
        <taxon>Bradyrhizobium</taxon>
    </lineage>
</organism>
<name>A0ABY3RAS8_9BRAD</name>